<keyword evidence="13" id="KW-0966">Cell projection</keyword>
<dbReference type="InterPro" id="IPR043427">
    <property type="entry name" value="YscJ/FliF"/>
</dbReference>
<dbReference type="GO" id="GO:0003774">
    <property type="term" value="F:cytoskeletal motor activity"/>
    <property type="evidence" value="ECO:0007669"/>
    <property type="project" value="InterPro"/>
</dbReference>
<dbReference type="GO" id="GO:0071973">
    <property type="term" value="P:bacterial-type flagellum-dependent cell motility"/>
    <property type="evidence" value="ECO:0007669"/>
    <property type="project" value="InterPro"/>
</dbReference>
<dbReference type="InterPro" id="IPR000067">
    <property type="entry name" value="FlgMring_FliF"/>
</dbReference>
<keyword evidence="13" id="KW-0969">Cilium</keyword>
<dbReference type="PANTHER" id="PTHR30046:SF0">
    <property type="entry name" value="FLAGELLAR M-RING PROTEIN"/>
    <property type="match status" value="1"/>
</dbReference>
<evidence type="ECO:0000313" key="14">
    <source>
        <dbReference type="Proteomes" id="UP000294650"/>
    </source>
</evidence>
<comment type="function">
    <text evidence="9">The M ring may be actively involved in energy transduction.</text>
</comment>
<evidence type="ECO:0000256" key="3">
    <source>
        <dbReference type="ARBA" id="ARBA00007971"/>
    </source>
</evidence>
<evidence type="ECO:0000313" key="13">
    <source>
        <dbReference type="EMBL" id="TCT26775.1"/>
    </source>
</evidence>
<feature type="transmembrane region" description="Helical" evidence="10">
    <location>
        <begin position="449"/>
        <end position="469"/>
    </location>
</feature>
<gene>
    <name evidence="13" type="ORF">EDD68_101128</name>
</gene>
<comment type="similarity">
    <text evidence="3 9">Belongs to the FliF family.</text>
</comment>
<dbReference type="PANTHER" id="PTHR30046">
    <property type="entry name" value="FLAGELLAR M-RING PROTEIN"/>
    <property type="match status" value="1"/>
</dbReference>
<feature type="domain" description="Flagellar M-ring C-terminal" evidence="12">
    <location>
        <begin position="257"/>
        <end position="401"/>
    </location>
</feature>
<evidence type="ECO:0000256" key="4">
    <source>
        <dbReference type="ARBA" id="ARBA00022475"/>
    </source>
</evidence>
<keyword evidence="5 10" id="KW-0812">Transmembrane</keyword>
<reference evidence="13 14" key="1">
    <citation type="submission" date="2019-03" db="EMBL/GenBank/DDBJ databases">
        <title>Genomic Encyclopedia of Type Strains, Phase IV (KMG-IV): sequencing the most valuable type-strain genomes for metagenomic binning, comparative biology and taxonomic classification.</title>
        <authorList>
            <person name="Goeker M."/>
        </authorList>
    </citation>
    <scope>NUCLEOTIDE SEQUENCE [LARGE SCALE GENOMIC DNA]</scope>
    <source>
        <strain evidence="13 14">DSM 25894</strain>
    </source>
</reference>
<proteinExistence type="inferred from homology"/>
<keyword evidence="7 10" id="KW-0472">Membrane</keyword>
<dbReference type="Proteomes" id="UP000294650">
    <property type="component" value="Unassembled WGS sequence"/>
</dbReference>
<evidence type="ECO:0000256" key="7">
    <source>
        <dbReference type="ARBA" id="ARBA00023136"/>
    </source>
</evidence>
<accession>A0A4R3NDR6</accession>
<evidence type="ECO:0000256" key="9">
    <source>
        <dbReference type="PIRNR" id="PIRNR004862"/>
    </source>
</evidence>
<dbReference type="EMBL" id="SMAN01000001">
    <property type="protein sequence ID" value="TCT26775.1"/>
    <property type="molecule type" value="Genomic_DNA"/>
</dbReference>
<dbReference type="AlphaFoldDB" id="A0A4R3NDR6"/>
<dbReference type="GO" id="GO:0009431">
    <property type="term" value="C:bacterial-type flagellum basal body, MS ring"/>
    <property type="evidence" value="ECO:0007669"/>
    <property type="project" value="InterPro"/>
</dbReference>
<organism evidence="13 14">
    <name type="scientific">Melghiribacillus thermohalophilus</name>
    <dbReference type="NCBI Taxonomy" id="1324956"/>
    <lineage>
        <taxon>Bacteria</taxon>
        <taxon>Bacillati</taxon>
        <taxon>Bacillota</taxon>
        <taxon>Bacilli</taxon>
        <taxon>Bacillales</taxon>
        <taxon>Bacillaceae</taxon>
        <taxon>Melghiribacillus</taxon>
    </lineage>
</organism>
<protein>
    <recommendedName>
        <fullName evidence="9">Flagellar M-ring protein</fullName>
    </recommendedName>
</protein>
<comment type="subcellular location">
    <subcellularLocation>
        <location evidence="1 9">Bacterial flagellum basal body</location>
    </subcellularLocation>
    <subcellularLocation>
        <location evidence="2">Cell membrane</location>
        <topology evidence="2">Multi-pass membrane protein</topology>
    </subcellularLocation>
</comment>
<dbReference type="PRINTS" id="PR01009">
    <property type="entry name" value="FLGMRINGFLIF"/>
</dbReference>
<dbReference type="PIRSF" id="PIRSF004862">
    <property type="entry name" value="FliF"/>
    <property type="match status" value="1"/>
</dbReference>
<evidence type="ECO:0000256" key="10">
    <source>
        <dbReference type="SAM" id="Phobius"/>
    </source>
</evidence>
<dbReference type="OrthoDB" id="9807026at2"/>
<dbReference type="NCBIfam" id="TIGR00206">
    <property type="entry name" value="fliF"/>
    <property type="match status" value="1"/>
</dbReference>
<dbReference type="Pfam" id="PF01514">
    <property type="entry name" value="YscJ_FliF"/>
    <property type="match status" value="1"/>
</dbReference>
<keyword evidence="8 9" id="KW-0975">Bacterial flagellum</keyword>
<evidence type="ECO:0000256" key="1">
    <source>
        <dbReference type="ARBA" id="ARBA00004117"/>
    </source>
</evidence>
<dbReference type="Pfam" id="PF08345">
    <property type="entry name" value="YscJ_FliF_C"/>
    <property type="match status" value="1"/>
</dbReference>
<name>A0A4R3NDR6_9BACI</name>
<dbReference type="InterPro" id="IPR013556">
    <property type="entry name" value="Flag_M-ring_C"/>
</dbReference>
<dbReference type="Gene3D" id="3.30.300.30">
    <property type="match status" value="1"/>
</dbReference>
<dbReference type="InterPro" id="IPR045851">
    <property type="entry name" value="AMP-bd_C_sf"/>
</dbReference>
<evidence type="ECO:0000259" key="12">
    <source>
        <dbReference type="Pfam" id="PF08345"/>
    </source>
</evidence>
<keyword evidence="14" id="KW-1185">Reference proteome</keyword>
<comment type="caution">
    <text evidence="13">The sequence shown here is derived from an EMBL/GenBank/DDBJ whole genome shotgun (WGS) entry which is preliminary data.</text>
</comment>
<dbReference type="GO" id="GO:0005886">
    <property type="term" value="C:plasma membrane"/>
    <property type="evidence" value="ECO:0007669"/>
    <property type="project" value="UniProtKB-SubCell"/>
</dbReference>
<feature type="transmembrane region" description="Helical" evidence="10">
    <location>
        <begin position="26"/>
        <end position="46"/>
    </location>
</feature>
<keyword evidence="4" id="KW-1003">Cell membrane</keyword>
<sequence length="532" mass="59634">MNGKIKAYMQKTTEFWKGRTLAQKSLIAGGTAGAILLIVLISLFAAKPEMVPLYENLTPKEAGQLTEELNSRGIQYDLSNGGTTILVPEQNADQLLVELAAQGLPNSGNIDYSFFSQNVSWGMTDEEREIIELDALQTELANLMKSIDGINDANVMINKPQDPIFIGEQTGEASASIVIHTDYGYQFRPEQIRALYQLVSKSVPNLPTDNIVIMNQNFEYFDLENSDNFIVGNTYSNQREIKNDIEREIQREVQRLLGTMIGNDKVVVSVTADVDFTQENRTEELVSPIDTENMEGLPVSVERITETYQGYNAQSFAPVGTGDEEVPNYPADDGTGESEYEMMKETINNEFNRVRKNIVESPYKIRDLGIQVAVDNTKPGANGEIEYLTAQEQETVRESISSILNSIVQTSISKDYETVNPEEKVSIVFQEFQGKPGLQQSPVSGIPTWAYIAGGILLLAVILLIVLLLRNRRNQAEDTLEETEEISTVDIPLLDDETEENEAAMRRKQLERMAREKPEEFAKLLRSWMAED</sequence>
<evidence type="ECO:0000256" key="8">
    <source>
        <dbReference type="ARBA" id="ARBA00023143"/>
    </source>
</evidence>
<keyword evidence="13" id="KW-0282">Flagellum</keyword>
<feature type="domain" description="Flagellar M-ring N-terminal" evidence="11">
    <location>
        <begin position="46"/>
        <end position="220"/>
    </location>
</feature>
<evidence type="ECO:0000256" key="2">
    <source>
        <dbReference type="ARBA" id="ARBA00004651"/>
    </source>
</evidence>
<keyword evidence="6 10" id="KW-1133">Transmembrane helix</keyword>
<dbReference type="InterPro" id="IPR006182">
    <property type="entry name" value="FliF_N_dom"/>
</dbReference>
<evidence type="ECO:0000256" key="6">
    <source>
        <dbReference type="ARBA" id="ARBA00022989"/>
    </source>
</evidence>
<evidence type="ECO:0000256" key="5">
    <source>
        <dbReference type="ARBA" id="ARBA00022692"/>
    </source>
</evidence>
<evidence type="ECO:0000259" key="11">
    <source>
        <dbReference type="Pfam" id="PF01514"/>
    </source>
</evidence>